<evidence type="ECO:0000313" key="3">
    <source>
        <dbReference type="Proteomes" id="UP000219522"/>
    </source>
</evidence>
<dbReference type="RefSeq" id="WP_143753797.1">
    <property type="nucleotide sequence ID" value="NZ_OCSU01000004.1"/>
</dbReference>
<name>A0A7Z7IF74_9BURK</name>
<dbReference type="Proteomes" id="UP000219522">
    <property type="component" value="Unassembled WGS sequence"/>
</dbReference>
<feature type="chain" id="PRO_5031158089" description="Lipoprotein" evidence="1">
    <location>
        <begin position="24"/>
        <end position="178"/>
    </location>
</feature>
<organism evidence="2 3">
    <name type="scientific">Caballeronia arationis</name>
    <dbReference type="NCBI Taxonomy" id="1777142"/>
    <lineage>
        <taxon>Bacteria</taxon>
        <taxon>Pseudomonadati</taxon>
        <taxon>Pseudomonadota</taxon>
        <taxon>Betaproteobacteria</taxon>
        <taxon>Burkholderiales</taxon>
        <taxon>Burkholderiaceae</taxon>
        <taxon>Caballeronia</taxon>
    </lineage>
</organism>
<keyword evidence="3" id="KW-1185">Reference proteome</keyword>
<evidence type="ECO:0000256" key="1">
    <source>
        <dbReference type="SAM" id="SignalP"/>
    </source>
</evidence>
<proteinExistence type="predicted"/>
<evidence type="ECO:0008006" key="4">
    <source>
        <dbReference type="Google" id="ProtNLM"/>
    </source>
</evidence>
<reference evidence="2 3" key="1">
    <citation type="submission" date="2017-09" db="EMBL/GenBank/DDBJ databases">
        <authorList>
            <person name="Varghese N."/>
            <person name="Submissions S."/>
        </authorList>
    </citation>
    <scope>NUCLEOTIDE SEQUENCE [LARGE SCALE GENOMIC DNA]</scope>
    <source>
        <strain evidence="2 3">OK806</strain>
    </source>
</reference>
<gene>
    <name evidence="2" type="ORF">SAMN05446927_8422</name>
</gene>
<dbReference type="AlphaFoldDB" id="A0A7Z7IF74"/>
<sequence>MRSIVHMVLGLVFAAALVGPAQSKSFANTYVSFDMPNDWQCVLEETEYVCKPPAGPDGKYSMIAILTAKEVGPMDSPQLYIQHLQDDVGTTAGVETVRAPKSTLIGQVIWLDAIYLNSEVKNYQTRYLARTEGNLGVLVTFSAHLSVANQAQAISDQIAKSVQVNSYRARPELQEDGH</sequence>
<keyword evidence="1" id="KW-0732">Signal</keyword>
<evidence type="ECO:0000313" key="2">
    <source>
        <dbReference type="EMBL" id="SOE91494.1"/>
    </source>
</evidence>
<feature type="signal peptide" evidence="1">
    <location>
        <begin position="1"/>
        <end position="23"/>
    </location>
</feature>
<protein>
    <recommendedName>
        <fullName evidence="4">Lipoprotein</fullName>
    </recommendedName>
</protein>
<comment type="caution">
    <text evidence="2">The sequence shown here is derived from an EMBL/GenBank/DDBJ whole genome shotgun (WGS) entry which is preliminary data.</text>
</comment>
<accession>A0A7Z7IF74</accession>
<dbReference type="EMBL" id="OCSU01000004">
    <property type="protein sequence ID" value="SOE91494.1"/>
    <property type="molecule type" value="Genomic_DNA"/>
</dbReference>